<dbReference type="Proteomes" id="UP000304900">
    <property type="component" value="Unassembled WGS sequence"/>
</dbReference>
<name>A0A4U6D3Y0_9BACT</name>
<evidence type="ECO:0000313" key="2">
    <source>
        <dbReference type="Proteomes" id="UP000304900"/>
    </source>
</evidence>
<protein>
    <submittedName>
        <fullName evidence="1">Uncharacterized protein</fullName>
    </submittedName>
</protein>
<dbReference type="OrthoDB" id="930795at2"/>
<dbReference type="AlphaFoldDB" id="A0A4U6D3Y0"/>
<proteinExistence type="predicted"/>
<dbReference type="EMBL" id="SZVO01000009">
    <property type="protein sequence ID" value="TKT90638.1"/>
    <property type="molecule type" value="Genomic_DNA"/>
</dbReference>
<sequence>MLLNAFPTEQFAATHVWQEFLAYQKDEFLKPVYRDTGQKPDRMRRQIFHSSFNQTYYIHQRDSRLDGKYHDTFMQAKKEYFCYLHAATLGLNLPQQVALGFHQEDQSDIVHMVLSNQEVAGTRLKEVLEDISTDEQQRKELGVLAAYDATKITLCYADNDRKPKNMIVSDPFTENCRFYHVDFEYTMQENYVPLIDTWFSEDVTREFGEDIRLDRLAVYDMAAELLEKAQNLPDDDFKRQVISNLNQCIPVIKTHHALYGSAMI</sequence>
<reference evidence="1 2" key="1">
    <citation type="submission" date="2019-05" db="EMBL/GenBank/DDBJ databases">
        <title>Dyadobacter AR-3-8 sp. nov., isolated from arctic soil.</title>
        <authorList>
            <person name="Chaudhary D.K."/>
        </authorList>
    </citation>
    <scope>NUCLEOTIDE SEQUENCE [LARGE SCALE GENOMIC DNA]</scope>
    <source>
        <strain evidence="1 2">AR-3-8</strain>
    </source>
</reference>
<organism evidence="1 2">
    <name type="scientific">Dyadobacter frigoris</name>
    <dbReference type="NCBI Taxonomy" id="2576211"/>
    <lineage>
        <taxon>Bacteria</taxon>
        <taxon>Pseudomonadati</taxon>
        <taxon>Bacteroidota</taxon>
        <taxon>Cytophagia</taxon>
        <taxon>Cytophagales</taxon>
        <taxon>Spirosomataceae</taxon>
        <taxon>Dyadobacter</taxon>
    </lineage>
</organism>
<evidence type="ECO:0000313" key="1">
    <source>
        <dbReference type="EMBL" id="TKT90638.1"/>
    </source>
</evidence>
<keyword evidence="2" id="KW-1185">Reference proteome</keyword>
<comment type="caution">
    <text evidence="1">The sequence shown here is derived from an EMBL/GenBank/DDBJ whole genome shotgun (WGS) entry which is preliminary data.</text>
</comment>
<dbReference type="RefSeq" id="WP_137341806.1">
    <property type="nucleotide sequence ID" value="NZ_BSQH01000002.1"/>
</dbReference>
<gene>
    <name evidence="1" type="ORF">FDK13_20165</name>
</gene>
<accession>A0A4U6D3Y0</accession>